<evidence type="ECO:0000256" key="1">
    <source>
        <dbReference type="SAM" id="Phobius"/>
    </source>
</evidence>
<dbReference type="SMART" id="SM00131">
    <property type="entry name" value="KU"/>
    <property type="match status" value="1"/>
</dbReference>
<dbReference type="InterPro" id="IPR002223">
    <property type="entry name" value="Kunitz_BPTI"/>
</dbReference>
<feature type="transmembrane region" description="Helical" evidence="1">
    <location>
        <begin position="12"/>
        <end position="35"/>
    </location>
</feature>
<dbReference type="Gene3D" id="4.10.410.10">
    <property type="entry name" value="Pancreatic trypsin inhibitor Kunitz domain"/>
    <property type="match status" value="1"/>
</dbReference>
<sequence length="104" mass="11480">MPQLLLVCHTSPGCLMLGPLCSIVGVVFVICVHGVKQEIPAVCDQPTGAVICGRSDDLWYYDPYRRCCRLLPIGSSVDGGNHFRTLRECKDHCQRKYMSPVALA</sequence>
<keyword evidence="1" id="KW-1133">Transmembrane helix</keyword>
<dbReference type="PROSITE" id="PS50279">
    <property type="entry name" value="BPTI_KUNITZ_2"/>
    <property type="match status" value="1"/>
</dbReference>
<dbReference type="SUPFAM" id="SSF57362">
    <property type="entry name" value="BPTI-like"/>
    <property type="match status" value="1"/>
</dbReference>
<evidence type="ECO:0000313" key="3">
    <source>
        <dbReference type="EMBL" id="JAA65013.1"/>
    </source>
</evidence>
<dbReference type="Pfam" id="PF00014">
    <property type="entry name" value="Kunitz_BPTI"/>
    <property type="match status" value="1"/>
</dbReference>
<proteinExistence type="evidence at transcript level"/>
<dbReference type="EMBL" id="GACK01000021">
    <property type="protein sequence ID" value="JAA65013.1"/>
    <property type="molecule type" value="mRNA"/>
</dbReference>
<protein>
    <submittedName>
        <fullName evidence="3">Putative monolaris</fullName>
    </submittedName>
</protein>
<feature type="domain" description="BPTI/Kunitz inhibitor" evidence="2">
    <location>
        <begin position="43"/>
        <end position="93"/>
    </location>
</feature>
<dbReference type="AlphaFoldDB" id="L7MMV4"/>
<reference evidence="3" key="2">
    <citation type="journal article" date="2015" name="J. Proteomics">
        <title>Sexual differences in the sialomes of the zebra tick, Rhipicephalus pulchellus.</title>
        <authorList>
            <person name="Tan A.W."/>
            <person name="Francischetti I.M."/>
            <person name="Slovak M."/>
            <person name="Kini R.M."/>
            <person name="Ribeiro J.M."/>
        </authorList>
    </citation>
    <scope>NUCLEOTIDE SEQUENCE</scope>
    <source>
        <tissue evidence="3">Salivary gland</tissue>
    </source>
</reference>
<organism evidence="3">
    <name type="scientific">Rhipicephalus pulchellus</name>
    <name type="common">Yellow backed tick</name>
    <name type="synonym">Dermacentor pulchellus</name>
    <dbReference type="NCBI Taxonomy" id="72859"/>
    <lineage>
        <taxon>Eukaryota</taxon>
        <taxon>Metazoa</taxon>
        <taxon>Ecdysozoa</taxon>
        <taxon>Arthropoda</taxon>
        <taxon>Chelicerata</taxon>
        <taxon>Arachnida</taxon>
        <taxon>Acari</taxon>
        <taxon>Parasitiformes</taxon>
        <taxon>Ixodida</taxon>
        <taxon>Ixodoidea</taxon>
        <taxon>Ixodidae</taxon>
        <taxon>Rhipicephalinae</taxon>
        <taxon>Rhipicephalus</taxon>
        <taxon>Rhipicephalus</taxon>
    </lineage>
</organism>
<reference evidence="3" key="1">
    <citation type="submission" date="2012-11" db="EMBL/GenBank/DDBJ databases">
        <authorList>
            <person name="Lucero-Rivera Y.E."/>
            <person name="Tovar-Ramirez D."/>
        </authorList>
    </citation>
    <scope>NUCLEOTIDE SEQUENCE</scope>
    <source>
        <tissue evidence="3">Salivary gland</tissue>
    </source>
</reference>
<name>L7MMV4_RHIPC</name>
<accession>L7MMV4</accession>
<feature type="non-terminal residue" evidence="3">
    <location>
        <position position="104"/>
    </location>
</feature>
<keyword evidence="1" id="KW-0812">Transmembrane</keyword>
<evidence type="ECO:0000259" key="2">
    <source>
        <dbReference type="PROSITE" id="PS50279"/>
    </source>
</evidence>
<dbReference type="GO" id="GO:0004867">
    <property type="term" value="F:serine-type endopeptidase inhibitor activity"/>
    <property type="evidence" value="ECO:0007669"/>
    <property type="project" value="InterPro"/>
</dbReference>
<keyword evidence="1" id="KW-0472">Membrane</keyword>
<dbReference type="InterPro" id="IPR036880">
    <property type="entry name" value="Kunitz_BPTI_sf"/>
</dbReference>